<accession>A0A1J1IPG5</accession>
<keyword evidence="1" id="KW-1133">Transmembrane helix</keyword>
<evidence type="ECO:0000313" key="3">
    <source>
        <dbReference type="Proteomes" id="UP000183832"/>
    </source>
</evidence>
<protein>
    <submittedName>
        <fullName evidence="2">CLUMA_CG015075, isoform A</fullName>
    </submittedName>
</protein>
<feature type="transmembrane region" description="Helical" evidence="1">
    <location>
        <begin position="12"/>
        <end position="31"/>
    </location>
</feature>
<dbReference type="Gene3D" id="3.30.530.20">
    <property type="match status" value="1"/>
</dbReference>
<keyword evidence="1" id="KW-0472">Membrane</keyword>
<sequence>MFTNRGRQSKRKYMFGICAVIFVYLLLFSRYQTYEIQEVIKNVKPVTVWEFVADFSKMKSLNPTIHEFKILSDHGNNEDWKYTVEYIESMSGWPHWKNKINANFHVRKVIRDRKYLYLVESVHKSCFFSVFCLKANGEFEFTDINNGDTLVTETVKYQCPPFLGQYCRKEVEYQRKKILYNLTNHFKHHKQEK</sequence>
<dbReference type="Proteomes" id="UP000183832">
    <property type="component" value="Unassembled WGS sequence"/>
</dbReference>
<dbReference type="InterPro" id="IPR023393">
    <property type="entry name" value="START-like_dom_sf"/>
</dbReference>
<dbReference type="EMBL" id="CVRI01000057">
    <property type="protein sequence ID" value="CRL02056.1"/>
    <property type="molecule type" value="Genomic_DNA"/>
</dbReference>
<evidence type="ECO:0000313" key="2">
    <source>
        <dbReference type="EMBL" id="CRL02056.1"/>
    </source>
</evidence>
<dbReference type="CDD" id="cd07812">
    <property type="entry name" value="SRPBCC"/>
    <property type="match status" value="1"/>
</dbReference>
<evidence type="ECO:0000256" key="1">
    <source>
        <dbReference type="SAM" id="Phobius"/>
    </source>
</evidence>
<keyword evidence="1" id="KW-0812">Transmembrane</keyword>
<organism evidence="2 3">
    <name type="scientific">Clunio marinus</name>
    <dbReference type="NCBI Taxonomy" id="568069"/>
    <lineage>
        <taxon>Eukaryota</taxon>
        <taxon>Metazoa</taxon>
        <taxon>Ecdysozoa</taxon>
        <taxon>Arthropoda</taxon>
        <taxon>Hexapoda</taxon>
        <taxon>Insecta</taxon>
        <taxon>Pterygota</taxon>
        <taxon>Neoptera</taxon>
        <taxon>Endopterygota</taxon>
        <taxon>Diptera</taxon>
        <taxon>Nematocera</taxon>
        <taxon>Chironomoidea</taxon>
        <taxon>Chironomidae</taxon>
        <taxon>Clunio</taxon>
    </lineage>
</organism>
<name>A0A1J1IPG5_9DIPT</name>
<dbReference type="AlphaFoldDB" id="A0A1J1IPG5"/>
<proteinExistence type="predicted"/>
<dbReference type="OrthoDB" id="6578546at2759"/>
<keyword evidence="3" id="KW-1185">Reference proteome</keyword>
<gene>
    <name evidence="2" type="primary">putative AGAP005820-PA</name>
    <name evidence="2" type="ORF">CLUMA_CG015075</name>
</gene>
<reference evidence="2 3" key="1">
    <citation type="submission" date="2015-04" db="EMBL/GenBank/DDBJ databases">
        <authorList>
            <person name="Syromyatnikov M.Y."/>
            <person name="Popov V.N."/>
        </authorList>
    </citation>
    <scope>NUCLEOTIDE SEQUENCE [LARGE SCALE GENOMIC DNA]</scope>
</reference>
<dbReference type="SUPFAM" id="SSF55961">
    <property type="entry name" value="Bet v1-like"/>
    <property type="match status" value="1"/>
</dbReference>